<accession>A0A081BW36</accession>
<dbReference type="InterPro" id="IPR051466">
    <property type="entry name" value="D-amino_acid_metab_enzyme"/>
</dbReference>
<dbReference type="Pfam" id="PF01168">
    <property type="entry name" value="Ala_racemase_N"/>
    <property type="match status" value="1"/>
</dbReference>
<dbReference type="Gene3D" id="2.40.37.20">
    <property type="entry name" value="D-serine dehydratase-like domain"/>
    <property type="match status" value="1"/>
</dbReference>
<name>A0A081BW36_VECG1</name>
<keyword evidence="2" id="KW-0456">Lyase</keyword>
<dbReference type="InterPro" id="IPR042208">
    <property type="entry name" value="D-ser_dehydrat-like_sf"/>
</dbReference>
<evidence type="ECO:0000259" key="3">
    <source>
        <dbReference type="SMART" id="SM01119"/>
    </source>
</evidence>
<dbReference type="PANTHER" id="PTHR28004:SF2">
    <property type="entry name" value="D-SERINE DEHYDRATASE"/>
    <property type="match status" value="1"/>
</dbReference>
<dbReference type="PANTHER" id="PTHR28004">
    <property type="entry name" value="ZGC:162816-RELATED"/>
    <property type="match status" value="1"/>
</dbReference>
<dbReference type="InterPro" id="IPR026956">
    <property type="entry name" value="D-ser_dehydrat-like_dom"/>
</dbReference>
<evidence type="ECO:0000256" key="1">
    <source>
        <dbReference type="ARBA" id="ARBA00005323"/>
    </source>
</evidence>
<dbReference type="eggNOG" id="COG3616">
    <property type="taxonomic scope" value="Bacteria"/>
</dbReference>
<dbReference type="AlphaFoldDB" id="A0A081BW36"/>
<gene>
    <name evidence="4" type="ORF">U27_03503</name>
</gene>
<dbReference type="STRING" id="1499967.U27_03503"/>
<evidence type="ECO:0000256" key="2">
    <source>
        <dbReference type="ARBA" id="ARBA00023239"/>
    </source>
</evidence>
<dbReference type="GO" id="GO:0008721">
    <property type="term" value="F:D-serine ammonia-lyase activity"/>
    <property type="evidence" value="ECO:0007669"/>
    <property type="project" value="TreeGrafter"/>
</dbReference>
<protein>
    <recommendedName>
        <fullName evidence="3">D-serine dehydratase-like domain-containing protein</fullName>
    </recommendedName>
</protein>
<keyword evidence="5" id="KW-1185">Reference proteome</keyword>
<dbReference type="InterPro" id="IPR029066">
    <property type="entry name" value="PLP-binding_barrel"/>
</dbReference>
<dbReference type="SMART" id="SM01119">
    <property type="entry name" value="D-ser_dehydrat"/>
    <property type="match status" value="1"/>
</dbReference>
<feature type="domain" description="D-serine dehydratase-like" evidence="3">
    <location>
        <begin position="251"/>
        <end position="362"/>
    </location>
</feature>
<dbReference type="Pfam" id="PF14031">
    <property type="entry name" value="D-ser_dehydrat"/>
    <property type="match status" value="1"/>
</dbReference>
<organism evidence="4">
    <name type="scientific">Vecturithrix granuli</name>
    <dbReference type="NCBI Taxonomy" id="1499967"/>
    <lineage>
        <taxon>Bacteria</taxon>
        <taxon>Candidatus Moduliflexota</taxon>
        <taxon>Candidatus Vecturitrichia</taxon>
        <taxon>Candidatus Vecturitrichales</taxon>
        <taxon>Candidatus Vecturitrichaceae</taxon>
        <taxon>Candidatus Vecturithrix</taxon>
    </lineage>
</organism>
<dbReference type="Gene3D" id="3.20.20.10">
    <property type="entry name" value="Alanine racemase"/>
    <property type="match status" value="1"/>
</dbReference>
<evidence type="ECO:0000313" key="5">
    <source>
        <dbReference type="Proteomes" id="UP000030661"/>
    </source>
</evidence>
<dbReference type="Proteomes" id="UP000030661">
    <property type="component" value="Unassembled WGS sequence"/>
</dbReference>
<dbReference type="SUPFAM" id="SSF51419">
    <property type="entry name" value="PLP-binding barrel"/>
    <property type="match status" value="1"/>
</dbReference>
<comment type="similarity">
    <text evidence="1">Belongs to the DSD1 family.</text>
</comment>
<reference evidence="4" key="1">
    <citation type="journal article" date="2015" name="PeerJ">
        <title>First genomic representation of candidate bacterial phylum KSB3 points to enhanced environmental sensing as a trigger of wastewater bulking.</title>
        <authorList>
            <person name="Sekiguchi Y."/>
            <person name="Ohashi A."/>
            <person name="Parks D.H."/>
            <person name="Yamauchi T."/>
            <person name="Tyson G.W."/>
            <person name="Hugenholtz P."/>
        </authorList>
    </citation>
    <scope>NUCLEOTIDE SEQUENCE [LARGE SCALE GENOMIC DNA]</scope>
</reference>
<dbReference type="InterPro" id="IPR001608">
    <property type="entry name" value="Ala_racemase_N"/>
</dbReference>
<dbReference type="EMBL" id="DF820464">
    <property type="protein sequence ID" value="GAK56541.1"/>
    <property type="molecule type" value="Genomic_DNA"/>
</dbReference>
<evidence type="ECO:0000313" key="4">
    <source>
        <dbReference type="EMBL" id="GAK56541.1"/>
    </source>
</evidence>
<sequence>MLNNIVKPTLLLNKARAIHNIETMISKAARSGVRFRPHFKTHQSAAIGDWFQERGVAAITVSSVDMARYFANHGWQDITIAFPVNVREIDKINALAKTITLNLLAESEESVHFLGSRLMHPAKLWIKIDTGYHRTGLSWDHGEKIAALAGTIAQEKRLTFQGLLTHSGHSYRARSQQQVREIYADTIAKMQATREGLRQAGFTGVEISIGDTPSCSIVENFSGVDEIRPGNFVFYDATQLAIGSCLVGQIAVAVACPVVAKHQERQELIIYGGAVHLSKDVLVQSFEPWGEKPTYGAIALPEGSGWGPILSNAYVAGISQEHGVVKVLQEDFDRINVGDLLMVIPVHSCLTAHLLRKYVTLEGEVLELANLS</sequence>
<proteinExistence type="inferred from homology"/>
<dbReference type="HOGENOM" id="CLU_031639_2_2_0"/>
<dbReference type="GO" id="GO:0036088">
    <property type="term" value="P:D-serine catabolic process"/>
    <property type="evidence" value="ECO:0007669"/>
    <property type="project" value="TreeGrafter"/>
</dbReference>